<accession>A0A939IRI0</accession>
<comment type="similarity">
    <text evidence="1">Belongs to the CutA family.</text>
</comment>
<dbReference type="RefSeq" id="WP_206574224.1">
    <property type="nucleotide sequence ID" value="NZ_JAFKCV010000006.1"/>
</dbReference>
<evidence type="ECO:0000313" key="2">
    <source>
        <dbReference type="EMBL" id="MBN7826124.1"/>
    </source>
</evidence>
<keyword evidence="3" id="KW-1185">Reference proteome</keyword>
<dbReference type="InterPro" id="IPR004323">
    <property type="entry name" value="Ion_tolerance_CutA"/>
</dbReference>
<dbReference type="GO" id="GO:0005507">
    <property type="term" value="F:copper ion binding"/>
    <property type="evidence" value="ECO:0007669"/>
    <property type="project" value="TreeGrafter"/>
</dbReference>
<dbReference type="AlphaFoldDB" id="A0A939IRI0"/>
<dbReference type="EMBL" id="JAFKCV010000006">
    <property type="protein sequence ID" value="MBN7826124.1"/>
    <property type="molecule type" value="Genomic_DNA"/>
</dbReference>
<dbReference type="InterPro" id="IPR015867">
    <property type="entry name" value="N-reg_PII/ATP_PRibTrfase_C"/>
</dbReference>
<sequence>MSEFCLVLCTCPNPETGRNIARLAVEKKLAACVNLIPGLESVYAWQGAVEQDSEVQLVFKTAKVKVDELHKLVLSIHPYDEPEWLIVDIQSGSRTYLEWMRSSLR</sequence>
<dbReference type="InterPro" id="IPR011322">
    <property type="entry name" value="N-reg_PII-like_a/b"/>
</dbReference>
<dbReference type="Pfam" id="PF03091">
    <property type="entry name" value="CutA1"/>
    <property type="match status" value="1"/>
</dbReference>
<evidence type="ECO:0000256" key="1">
    <source>
        <dbReference type="ARBA" id="ARBA00010169"/>
    </source>
</evidence>
<gene>
    <name evidence="2" type="ORF">J0A66_12885</name>
</gene>
<comment type="caution">
    <text evidence="2">The sequence shown here is derived from an EMBL/GenBank/DDBJ whole genome shotgun (WGS) entry which is preliminary data.</text>
</comment>
<dbReference type="PANTHER" id="PTHR23419:SF8">
    <property type="entry name" value="FI09726P"/>
    <property type="match status" value="1"/>
</dbReference>
<dbReference type="Proteomes" id="UP000664654">
    <property type="component" value="Unassembled WGS sequence"/>
</dbReference>
<dbReference type="PANTHER" id="PTHR23419">
    <property type="entry name" value="DIVALENT CATION TOLERANCE CUTA-RELATED"/>
    <property type="match status" value="1"/>
</dbReference>
<reference evidence="2" key="1">
    <citation type="submission" date="2021-03" db="EMBL/GenBank/DDBJ databases">
        <title>novel species isolated from a fishpond in China.</title>
        <authorList>
            <person name="Lu H."/>
            <person name="Cai Z."/>
        </authorList>
    </citation>
    <scope>NUCLEOTIDE SEQUENCE</scope>
    <source>
        <strain evidence="2">JCM 30855</strain>
    </source>
</reference>
<dbReference type="SUPFAM" id="SSF54913">
    <property type="entry name" value="GlnB-like"/>
    <property type="match status" value="1"/>
</dbReference>
<dbReference type="GO" id="GO:0010038">
    <property type="term" value="P:response to metal ion"/>
    <property type="evidence" value="ECO:0007669"/>
    <property type="project" value="InterPro"/>
</dbReference>
<name>A0A939IRI0_9ALTE</name>
<protein>
    <submittedName>
        <fullName evidence="2">Divalent-cation tolerance protein CutA</fullName>
    </submittedName>
</protein>
<dbReference type="Gene3D" id="3.30.70.120">
    <property type="match status" value="1"/>
</dbReference>
<organism evidence="2 3">
    <name type="scientific">Bowmanella dokdonensis</name>
    <dbReference type="NCBI Taxonomy" id="751969"/>
    <lineage>
        <taxon>Bacteria</taxon>
        <taxon>Pseudomonadati</taxon>
        <taxon>Pseudomonadota</taxon>
        <taxon>Gammaproteobacteria</taxon>
        <taxon>Alteromonadales</taxon>
        <taxon>Alteromonadaceae</taxon>
        <taxon>Bowmanella</taxon>
    </lineage>
</organism>
<proteinExistence type="inferred from homology"/>
<evidence type="ECO:0000313" key="3">
    <source>
        <dbReference type="Proteomes" id="UP000664654"/>
    </source>
</evidence>